<organism evidence="2 3">
    <name type="scientific">Oedothorax gibbosus</name>
    <dbReference type="NCBI Taxonomy" id="931172"/>
    <lineage>
        <taxon>Eukaryota</taxon>
        <taxon>Metazoa</taxon>
        <taxon>Ecdysozoa</taxon>
        <taxon>Arthropoda</taxon>
        <taxon>Chelicerata</taxon>
        <taxon>Arachnida</taxon>
        <taxon>Araneae</taxon>
        <taxon>Araneomorphae</taxon>
        <taxon>Entelegynae</taxon>
        <taxon>Araneoidea</taxon>
        <taxon>Linyphiidae</taxon>
        <taxon>Erigoninae</taxon>
        <taxon>Oedothorax</taxon>
    </lineage>
</organism>
<feature type="region of interest" description="Disordered" evidence="1">
    <location>
        <begin position="31"/>
        <end position="55"/>
    </location>
</feature>
<reference evidence="2 3" key="1">
    <citation type="journal article" date="2022" name="Nat. Ecol. Evol.">
        <title>A masculinizing supergene underlies an exaggerated male reproductive morph in a spider.</title>
        <authorList>
            <person name="Hendrickx F."/>
            <person name="De Corte Z."/>
            <person name="Sonet G."/>
            <person name="Van Belleghem S.M."/>
            <person name="Kostlbacher S."/>
            <person name="Vangestel C."/>
        </authorList>
    </citation>
    <scope>NUCLEOTIDE SEQUENCE [LARGE SCALE GENOMIC DNA]</scope>
    <source>
        <strain evidence="2">W744_W776</strain>
    </source>
</reference>
<dbReference type="EMBL" id="JAFNEN010004634">
    <property type="protein sequence ID" value="KAG8170962.1"/>
    <property type="molecule type" value="Genomic_DNA"/>
</dbReference>
<comment type="caution">
    <text evidence="2">The sequence shown here is derived from an EMBL/GenBank/DDBJ whole genome shotgun (WGS) entry which is preliminary data.</text>
</comment>
<protein>
    <submittedName>
        <fullName evidence="2">Uncharacterized protein</fullName>
    </submittedName>
</protein>
<accession>A0AAV6TH14</accession>
<evidence type="ECO:0000313" key="3">
    <source>
        <dbReference type="Proteomes" id="UP000827092"/>
    </source>
</evidence>
<name>A0AAV6TH14_9ARAC</name>
<keyword evidence="3" id="KW-1185">Reference proteome</keyword>
<gene>
    <name evidence="2" type="ORF">JTE90_001484</name>
</gene>
<sequence>MGQPRSLRDRENPSKGRDFCQNETLLVFVSLPPKGKGGLKNSPKPRDREMGPWGTQVGFNATKLGDARRGPGEELFFSFFKIFVSPGNRSPGEKGPFLVKARALRCPGAPLLGP</sequence>
<evidence type="ECO:0000313" key="2">
    <source>
        <dbReference type="EMBL" id="KAG8170962.1"/>
    </source>
</evidence>
<proteinExistence type="predicted"/>
<dbReference type="Proteomes" id="UP000827092">
    <property type="component" value="Unassembled WGS sequence"/>
</dbReference>
<dbReference type="AlphaFoldDB" id="A0AAV6TH14"/>
<evidence type="ECO:0000256" key="1">
    <source>
        <dbReference type="SAM" id="MobiDB-lite"/>
    </source>
</evidence>